<dbReference type="Proteomes" id="UP000618591">
    <property type="component" value="Unassembled WGS sequence"/>
</dbReference>
<evidence type="ECO:0000313" key="3">
    <source>
        <dbReference type="EMBL" id="GGA41277.1"/>
    </source>
</evidence>
<feature type="compositionally biased region" description="Low complexity" evidence="1">
    <location>
        <begin position="22"/>
        <end position="36"/>
    </location>
</feature>
<keyword evidence="4" id="KW-1185">Reference proteome</keyword>
<feature type="region of interest" description="Disordered" evidence="1">
    <location>
        <begin position="22"/>
        <end position="41"/>
    </location>
</feature>
<protein>
    <submittedName>
        <fullName evidence="3">Uncharacterized protein</fullName>
    </submittedName>
</protein>
<gene>
    <name evidence="3" type="ORF">GCM10011395_09410</name>
</gene>
<evidence type="ECO:0000256" key="2">
    <source>
        <dbReference type="SAM" id="SignalP"/>
    </source>
</evidence>
<name>A0ABQ1GCX0_9SPHN</name>
<evidence type="ECO:0000313" key="4">
    <source>
        <dbReference type="Proteomes" id="UP000618591"/>
    </source>
</evidence>
<dbReference type="RefSeq" id="WP_188445711.1">
    <property type="nucleotide sequence ID" value="NZ_BMDW01000004.1"/>
</dbReference>
<evidence type="ECO:0000256" key="1">
    <source>
        <dbReference type="SAM" id="MobiDB-lite"/>
    </source>
</evidence>
<feature type="signal peptide" evidence="2">
    <location>
        <begin position="1"/>
        <end position="22"/>
    </location>
</feature>
<sequence length="84" mass="8913">MTKLFVLTTAVLLSVAASPVVASDTRPTAAPTTEAPQVAQDGARVPNAKTKYCIVDLVTGSRIPVKTCKTREAWLEQGFDPLAK</sequence>
<reference evidence="4" key="1">
    <citation type="journal article" date="2019" name="Int. J. Syst. Evol. Microbiol.">
        <title>The Global Catalogue of Microorganisms (GCM) 10K type strain sequencing project: providing services to taxonomists for standard genome sequencing and annotation.</title>
        <authorList>
            <consortium name="The Broad Institute Genomics Platform"/>
            <consortium name="The Broad Institute Genome Sequencing Center for Infectious Disease"/>
            <person name="Wu L."/>
            <person name="Ma J."/>
        </authorList>
    </citation>
    <scope>NUCLEOTIDE SEQUENCE [LARGE SCALE GENOMIC DNA]</scope>
    <source>
        <strain evidence="4">CGMCC 1.10106</strain>
    </source>
</reference>
<accession>A0ABQ1GCX0</accession>
<keyword evidence="2" id="KW-0732">Signal</keyword>
<dbReference type="EMBL" id="BMDW01000004">
    <property type="protein sequence ID" value="GGA41277.1"/>
    <property type="molecule type" value="Genomic_DNA"/>
</dbReference>
<organism evidence="3 4">
    <name type="scientific">Sphingomonas psychrolutea</name>
    <dbReference type="NCBI Taxonomy" id="1259676"/>
    <lineage>
        <taxon>Bacteria</taxon>
        <taxon>Pseudomonadati</taxon>
        <taxon>Pseudomonadota</taxon>
        <taxon>Alphaproteobacteria</taxon>
        <taxon>Sphingomonadales</taxon>
        <taxon>Sphingomonadaceae</taxon>
        <taxon>Sphingomonas</taxon>
    </lineage>
</organism>
<feature type="chain" id="PRO_5047085238" evidence="2">
    <location>
        <begin position="23"/>
        <end position="84"/>
    </location>
</feature>
<proteinExistence type="predicted"/>
<comment type="caution">
    <text evidence="3">The sequence shown here is derived from an EMBL/GenBank/DDBJ whole genome shotgun (WGS) entry which is preliminary data.</text>
</comment>